<evidence type="ECO:0000313" key="1">
    <source>
        <dbReference type="EMBL" id="KAF9648056.1"/>
    </source>
</evidence>
<keyword evidence="2" id="KW-1185">Reference proteome</keyword>
<organism evidence="1 2">
    <name type="scientific">Thelephora ganbajun</name>
    <name type="common">Ganba fungus</name>
    <dbReference type="NCBI Taxonomy" id="370292"/>
    <lineage>
        <taxon>Eukaryota</taxon>
        <taxon>Fungi</taxon>
        <taxon>Dikarya</taxon>
        <taxon>Basidiomycota</taxon>
        <taxon>Agaricomycotina</taxon>
        <taxon>Agaricomycetes</taxon>
        <taxon>Thelephorales</taxon>
        <taxon>Thelephoraceae</taxon>
        <taxon>Thelephora</taxon>
    </lineage>
</organism>
<comment type="caution">
    <text evidence="1">The sequence shown here is derived from an EMBL/GenBank/DDBJ whole genome shotgun (WGS) entry which is preliminary data.</text>
</comment>
<reference evidence="1" key="1">
    <citation type="submission" date="2019-10" db="EMBL/GenBank/DDBJ databases">
        <authorList>
            <consortium name="DOE Joint Genome Institute"/>
            <person name="Kuo A."/>
            <person name="Miyauchi S."/>
            <person name="Kiss E."/>
            <person name="Drula E."/>
            <person name="Kohler A."/>
            <person name="Sanchez-Garcia M."/>
            <person name="Andreopoulos B."/>
            <person name="Barry K.W."/>
            <person name="Bonito G."/>
            <person name="Buee M."/>
            <person name="Carver A."/>
            <person name="Chen C."/>
            <person name="Cichocki N."/>
            <person name="Clum A."/>
            <person name="Culley D."/>
            <person name="Crous P.W."/>
            <person name="Fauchery L."/>
            <person name="Girlanda M."/>
            <person name="Hayes R."/>
            <person name="Keri Z."/>
            <person name="Labutti K."/>
            <person name="Lipzen A."/>
            <person name="Lombard V."/>
            <person name="Magnuson J."/>
            <person name="Maillard F."/>
            <person name="Morin E."/>
            <person name="Murat C."/>
            <person name="Nolan M."/>
            <person name="Ohm R."/>
            <person name="Pangilinan J."/>
            <person name="Pereira M."/>
            <person name="Perotto S."/>
            <person name="Peter M."/>
            <person name="Riley R."/>
            <person name="Sitrit Y."/>
            <person name="Stielow B."/>
            <person name="Szollosi G."/>
            <person name="Zifcakova L."/>
            <person name="Stursova M."/>
            <person name="Spatafora J.W."/>
            <person name="Tedersoo L."/>
            <person name="Vaario L.-M."/>
            <person name="Yamada A."/>
            <person name="Yan M."/>
            <person name="Wang P."/>
            <person name="Xu J."/>
            <person name="Bruns T."/>
            <person name="Baldrian P."/>
            <person name="Vilgalys R."/>
            <person name="Henrissat B."/>
            <person name="Grigoriev I.V."/>
            <person name="Hibbett D."/>
            <person name="Nagy L.G."/>
            <person name="Martin F.M."/>
        </authorList>
    </citation>
    <scope>NUCLEOTIDE SEQUENCE</scope>
    <source>
        <strain evidence="1">P2</strain>
    </source>
</reference>
<dbReference type="EMBL" id="MU118020">
    <property type="protein sequence ID" value="KAF9648056.1"/>
    <property type="molecule type" value="Genomic_DNA"/>
</dbReference>
<gene>
    <name evidence="1" type="ORF">BDM02DRAFT_3115976</name>
</gene>
<accession>A0ACB6ZF60</accession>
<name>A0ACB6ZF60_THEGA</name>
<proteinExistence type="predicted"/>
<sequence length="61" mass="7319">MTFGVDAGFHRRDGYKKYKRELDVLYALGEPQPEKMAKLSSLIPLDWVFRRECWLESEKKR</sequence>
<evidence type="ECO:0000313" key="2">
    <source>
        <dbReference type="Proteomes" id="UP000886501"/>
    </source>
</evidence>
<reference evidence="1" key="2">
    <citation type="journal article" date="2020" name="Nat. Commun.">
        <title>Large-scale genome sequencing of mycorrhizal fungi provides insights into the early evolution of symbiotic traits.</title>
        <authorList>
            <person name="Miyauchi S."/>
            <person name="Kiss E."/>
            <person name="Kuo A."/>
            <person name="Drula E."/>
            <person name="Kohler A."/>
            <person name="Sanchez-Garcia M."/>
            <person name="Morin E."/>
            <person name="Andreopoulos B."/>
            <person name="Barry K.W."/>
            <person name="Bonito G."/>
            <person name="Buee M."/>
            <person name="Carver A."/>
            <person name="Chen C."/>
            <person name="Cichocki N."/>
            <person name="Clum A."/>
            <person name="Culley D."/>
            <person name="Crous P.W."/>
            <person name="Fauchery L."/>
            <person name="Girlanda M."/>
            <person name="Hayes R.D."/>
            <person name="Keri Z."/>
            <person name="LaButti K."/>
            <person name="Lipzen A."/>
            <person name="Lombard V."/>
            <person name="Magnuson J."/>
            <person name="Maillard F."/>
            <person name="Murat C."/>
            <person name="Nolan M."/>
            <person name="Ohm R.A."/>
            <person name="Pangilinan J."/>
            <person name="Pereira M.F."/>
            <person name="Perotto S."/>
            <person name="Peter M."/>
            <person name="Pfister S."/>
            <person name="Riley R."/>
            <person name="Sitrit Y."/>
            <person name="Stielow J.B."/>
            <person name="Szollosi G."/>
            <person name="Zifcakova L."/>
            <person name="Stursova M."/>
            <person name="Spatafora J.W."/>
            <person name="Tedersoo L."/>
            <person name="Vaario L.M."/>
            <person name="Yamada A."/>
            <person name="Yan M."/>
            <person name="Wang P."/>
            <person name="Xu J."/>
            <person name="Bruns T."/>
            <person name="Baldrian P."/>
            <person name="Vilgalys R."/>
            <person name="Dunand C."/>
            <person name="Henrissat B."/>
            <person name="Grigoriev I.V."/>
            <person name="Hibbett D."/>
            <person name="Nagy L.G."/>
            <person name="Martin F.M."/>
        </authorList>
    </citation>
    <scope>NUCLEOTIDE SEQUENCE</scope>
    <source>
        <strain evidence="1">P2</strain>
    </source>
</reference>
<protein>
    <submittedName>
        <fullName evidence="1">Uncharacterized protein</fullName>
    </submittedName>
</protein>
<dbReference type="Proteomes" id="UP000886501">
    <property type="component" value="Unassembled WGS sequence"/>
</dbReference>